<reference evidence="4" key="1">
    <citation type="journal article" date="2019" name="Int. J. Syst. Evol. Microbiol.">
        <title>The Global Catalogue of Microorganisms (GCM) 10K type strain sequencing project: providing services to taxonomists for standard genome sequencing and annotation.</title>
        <authorList>
            <consortium name="The Broad Institute Genomics Platform"/>
            <consortium name="The Broad Institute Genome Sequencing Center for Infectious Disease"/>
            <person name="Wu L."/>
            <person name="Ma J."/>
        </authorList>
    </citation>
    <scope>NUCLEOTIDE SEQUENCE [LARGE SCALE GENOMIC DNA]</scope>
    <source>
        <strain evidence="4">LMG 24813</strain>
    </source>
</reference>
<feature type="domain" description="HpcH/HpaI aldolase/citrate lyase" evidence="2">
    <location>
        <begin position="20"/>
        <end position="236"/>
    </location>
</feature>
<sequence length="262" mass="27674">MRANTLKRTLAAGGTATNAWLSIPSSFSAEVVANCGFDAVTVDMQHGMIDFSQAMTMFQAISTTSAIPIGRPVCSSPVEIMRLLDAGAYGVICPQVDTAEIAEAVVSACRYPPVGARSFGPPRGVLYGGADYFQHANEEILVFVMIESRQAMDNLDRILDVKGIDGIFIGPNDLSLSFGGDPGCEPQGEAGAAIETVRQKASDRGLYTGIFCSDTDMCHRRMDQGFQLVNAANDSAVLKSGYVGQVSRLKKTAAGPGGKTGY</sequence>
<evidence type="ECO:0000259" key="2">
    <source>
        <dbReference type="Pfam" id="PF03328"/>
    </source>
</evidence>
<dbReference type="InterPro" id="IPR005000">
    <property type="entry name" value="Aldolase/citrate-lyase_domain"/>
</dbReference>
<proteinExistence type="predicted"/>
<organism evidence="3 4">
    <name type="scientific">Candidimonas humi</name>
    <dbReference type="NCBI Taxonomy" id="683355"/>
    <lineage>
        <taxon>Bacteria</taxon>
        <taxon>Pseudomonadati</taxon>
        <taxon>Pseudomonadota</taxon>
        <taxon>Betaproteobacteria</taxon>
        <taxon>Burkholderiales</taxon>
        <taxon>Alcaligenaceae</taxon>
        <taxon>Candidimonas</taxon>
    </lineage>
</organism>
<evidence type="ECO:0000313" key="3">
    <source>
        <dbReference type="EMBL" id="MFC4201037.1"/>
    </source>
</evidence>
<dbReference type="GO" id="GO:0016829">
    <property type="term" value="F:lyase activity"/>
    <property type="evidence" value="ECO:0007669"/>
    <property type="project" value="UniProtKB-KW"/>
</dbReference>
<keyword evidence="1" id="KW-0479">Metal-binding</keyword>
<dbReference type="PANTHER" id="PTHR30502">
    <property type="entry name" value="2-KETO-3-DEOXY-L-RHAMNONATE ALDOLASE"/>
    <property type="match status" value="1"/>
</dbReference>
<keyword evidence="4" id="KW-1185">Reference proteome</keyword>
<dbReference type="PANTHER" id="PTHR30502:SF0">
    <property type="entry name" value="PHOSPHOENOLPYRUVATE CARBOXYLASE FAMILY PROTEIN"/>
    <property type="match status" value="1"/>
</dbReference>
<gene>
    <name evidence="3" type="ORF">ACFOY1_08730</name>
</gene>
<dbReference type="Pfam" id="PF03328">
    <property type="entry name" value="HpcH_HpaI"/>
    <property type="match status" value="1"/>
</dbReference>
<evidence type="ECO:0000313" key="4">
    <source>
        <dbReference type="Proteomes" id="UP001595848"/>
    </source>
</evidence>
<keyword evidence="3" id="KW-0456">Lyase</keyword>
<protein>
    <submittedName>
        <fullName evidence="3">HpcH/HpaI aldolase/citrate lyase family protein</fullName>
    </submittedName>
</protein>
<name>A0ABV8NZU0_9BURK</name>
<dbReference type="Proteomes" id="UP001595848">
    <property type="component" value="Unassembled WGS sequence"/>
</dbReference>
<dbReference type="EMBL" id="JBHSBV010000003">
    <property type="protein sequence ID" value="MFC4201037.1"/>
    <property type="molecule type" value="Genomic_DNA"/>
</dbReference>
<evidence type="ECO:0000256" key="1">
    <source>
        <dbReference type="ARBA" id="ARBA00022723"/>
    </source>
</evidence>
<comment type="caution">
    <text evidence="3">The sequence shown here is derived from an EMBL/GenBank/DDBJ whole genome shotgun (WGS) entry which is preliminary data.</text>
</comment>
<dbReference type="InterPro" id="IPR050251">
    <property type="entry name" value="HpcH-HpaI_aldolase"/>
</dbReference>
<dbReference type="RefSeq" id="WP_217963618.1">
    <property type="nucleotide sequence ID" value="NZ_JAHTBN010000002.1"/>
</dbReference>
<accession>A0ABV8NZU0</accession>